<comment type="subcellular location">
    <subcellularLocation>
        <location evidence="1">Nucleus</location>
    </subcellularLocation>
</comment>
<evidence type="ECO:0000256" key="3">
    <source>
        <dbReference type="SAM" id="MobiDB-lite"/>
    </source>
</evidence>
<keyword evidence="2" id="KW-0539">Nucleus</keyword>
<feature type="compositionally biased region" description="Polar residues" evidence="3">
    <location>
        <begin position="1282"/>
        <end position="1303"/>
    </location>
</feature>
<proteinExistence type="predicted"/>
<sequence>MAAPQQQMMVNDPMVMQAQLNPRGAQNAQLGLLIQNNLFRGPHPPGWQAQVTPAERQGKAMSLATAIMLAMPAMVDWHKAGLMAIEFEKKVFTEKHSKQQYDQEMLAKQQEMARKRQANALGLEHQVQAQAQLQQQQQQQQQMMIMNQMARGMGHPGQALQHLQRPMQTSQIPQQPQPFAMGMANPGMIQPQPNQPQFSMQMGQAPPQMSAGPMMTAQDRSQVMGLANRMLQQTPEHQRQAIRLGLNSRFTPAQLAEAEAAGREPLLLFFQQRALEVLQKNRANAMMQGRPGMPPGVGQPHHPGQMVNPSGQPGHFAQGIGAQPGVPPTSGPGRDPGQGPMMGFPQQATPGNPQGPGQMARSQMPFNMPPGQLDPAALARAQAQARAQQQSNLMAQQQAGVLAGPPTASQSPSMNTLNAPMQQAPVPINQGNPQQATNTLNPTFNHNNNPRPQPMMNQQAAMQAMMAEKMSGVPDNKMKELIAKWQADQRMSALQAQRQPQMPGMADHLQANAMNATNQFGAANPQQFPQQTQQAQQPGAAMPPSSQPGMMMNQAVQAQMANQARVSLNNHPHAKSMMQSMDIPPTILAHLSGKVALPPGTKKWAQLHQWQNTTRQLSEEMVAQLDNMQKQQFIALLARNPVALNNMRQQPPAPRTTAVNSRKYPPLPPDVEVPKFGVTPEEIQRFRRQKEFQRVSDEDMPKLVLKLKHEAFVRNYWQNHAQGNGNAAVLGPNASAPNPGLAAPQPPQQGQTAATTLKKEQQNTSVPTARPVKNAQNSNPLSAQHAKNNLKRSSTDDLADAGQTSTFEQNQSLQKANNSGQAQQPAQMEAAMPNRPQQGPPNPENSRLQALVREEGVRNSRNPQQNIAMAPEELEVARQRVTAASILVGQLIQHIKPWFSMTQNEDRARLFFRYRFRLLQQFVDGQKLVGPQKDVLSISIAELDEMMGLFEALKAEMTALFSKQGPRRPAQPAPQPAPEGPAPLNAANLEKQAQILKQAQNRGVNKSVQAPHAPTTTHAPFPLGAKKSPAGGPTYLNKPSVTAENLHLPPRKKPKTGPQPTSSPATQQAKVPSPQVKAPSPELKRQSPPEPVKPEPKTYRCPDQYCETNQTSPGFLTEEALQVHIEQEHVKPNENPVQFMHDNLALALGLDQQGNAKVTPNAAGQDSLAAPAMSLSTSKQGQTPMSKPDFAGTPMSRDASMRRQGSSAGTPGRNGIKSENTPRLADSKLPGARQESETPQMTLTDDPWGNTTVDPQSLFATFAPLETLPGSLASDMAMYRSLTPNDTPESSKDSGTSEPNSDISEGVNLDIDLTWQTMDGGDVLMHMANFNMEGFEPMDGEMLGEDNFQISSFDDMNDFSKPFQFDSSFYSMDPS</sequence>
<dbReference type="EMBL" id="MU858066">
    <property type="protein sequence ID" value="KAK4216652.1"/>
    <property type="molecule type" value="Genomic_DNA"/>
</dbReference>
<evidence type="ECO:0000313" key="6">
    <source>
        <dbReference type="Proteomes" id="UP001301769"/>
    </source>
</evidence>
<feature type="compositionally biased region" description="Low complexity" evidence="3">
    <location>
        <begin position="739"/>
        <end position="756"/>
    </location>
</feature>
<feature type="compositionally biased region" description="Polar residues" evidence="3">
    <location>
        <begin position="774"/>
        <end position="787"/>
    </location>
</feature>
<feature type="compositionally biased region" description="Low complexity" evidence="3">
    <location>
        <begin position="1010"/>
        <end position="1020"/>
    </location>
</feature>
<name>A0AAN7BB02_9PEZI</name>
<evidence type="ECO:0000256" key="1">
    <source>
        <dbReference type="ARBA" id="ARBA00004123"/>
    </source>
</evidence>
<keyword evidence="6" id="KW-1185">Reference proteome</keyword>
<feature type="compositionally biased region" description="Basic and acidic residues" evidence="3">
    <location>
        <begin position="1082"/>
        <end position="1100"/>
    </location>
</feature>
<evidence type="ECO:0000313" key="5">
    <source>
        <dbReference type="EMBL" id="KAK4216652.1"/>
    </source>
</evidence>
<feature type="region of interest" description="Disordered" evidence="3">
    <location>
        <begin position="1281"/>
        <end position="1308"/>
    </location>
</feature>
<comment type="caution">
    <text evidence="5">The sequence shown here is derived from an EMBL/GenBank/DDBJ whole genome shotgun (WGS) entry which is preliminary data.</text>
</comment>
<evidence type="ECO:0000256" key="2">
    <source>
        <dbReference type="ARBA" id="ARBA00023242"/>
    </source>
</evidence>
<organism evidence="5 6">
    <name type="scientific">Rhypophila decipiens</name>
    <dbReference type="NCBI Taxonomy" id="261697"/>
    <lineage>
        <taxon>Eukaryota</taxon>
        <taxon>Fungi</taxon>
        <taxon>Dikarya</taxon>
        <taxon>Ascomycota</taxon>
        <taxon>Pezizomycotina</taxon>
        <taxon>Sordariomycetes</taxon>
        <taxon>Sordariomycetidae</taxon>
        <taxon>Sordariales</taxon>
        <taxon>Naviculisporaceae</taxon>
        <taxon>Rhypophila</taxon>
    </lineage>
</organism>
<feature type="domain" description="Mediator complex subunit 15 KIX" evidence="4">
    <location>
        <begin position="46"/>
        <end position="119"/>
    </location>
</feature>
<reference evidence="5" key="1">
    <citation type="journal article" date="2023" name="Mol. Phylogenet. Evol.">
        <title>Genome-scale phylogeny and comparative genomics of the fungal order Sordariales.</title>
        <authorList>
            <person name="Hensen N."/>
            <person name="Bonometti L."/>
            <person name="Westerberg I."/>
            <person name="Brannstrom I.O."/>
            <person name="Guillou S."/>
            <person name="Cros-Aarteil S."/>
            <person name="Calhoun S."/>
            <person name="Haridas S."/>
            <person name="Kuo A."/>
            <person name="Mondo S."/>
            <person name="Pangilinan J."/>
            <person name="Riley R."/>
            <person name="LaButti K."/>
            <person name="Andreopoulos B."/>
            <person name="Lipzen A."/>
            <person name="Chen C."/>
            <person name="Yan M."/>
            <person name="Daum C."/>
            <person name="Ng V."/>
            <person name="Clum A."/>
            <person name="Steindorff A."/>
            <person name="Ohm R.A."/>
            <person name="Martin F."/>
            <person name="Silar P."/>
            <person name="Natvig D.O."/>
            <person name="Lalanne C."/>
            <person name="Gautier V."/>
            <person name="Ament-Velasquez S.L."/>
            <person name="Kruys A."/>
            <person name="Hutchinson M.I."/>
            <person name="Powell A.J."/>
            <person name="Barry K."/>
            <person name="Miller A.N."/>
            <person name="Grigoriev I.V."/>
            <person name="Debuchy R."/>
            <person name="Gladieux P."/>
            <person name="Hiltunen Thoren M."/>
            <person name="Johannesson H."/>
        </authorList>
    </citation>
    <scope>NUCLEOTIDE SEQUENCE</scope>
    <source>
        <strain evidence="5">PSN293</strain>
    </source>
</reference>
<feature type="compositionally biased region" description="Polar residues" evidence="3">
    <location>
        <begin position="1174"/>
        <end position="1185"/>
    </location>
</feature>
<feature type="region of interest" description="Disordered" evidence="3">
    <location>
        <begin position="727"/>
        <end position="846"/>
    </location>
</feature>
<dbReference type="Proteomes" id="UP001301769">
    <property type="component" value="Unassembled WGS sequence"/>
</dbReference>
<accession>A0AAN7BB02</accession>
<feature type="compositionally biased region" description="Polar residues" evidence="3">
    <location>
        <begin position="1237"/>
        <end position="1252"/>
    </location>
</feature>
<dbReference type="Pfam" id="PF16987">
    <property type="entry name" value="KIX_2"/>
    <property type="match status" value="1"/>
</dbReference>
<reference evidence="5" key="2">
    <citation type="submission" date="2023-05" db="EMBL/GenBank/DDBJ databases">
        <authorList>
            <consortium name="Lawrence Berkeley National Laboratory"/>
            <person name="Steindorff A."/>
            <person name="Hensen N."/>
            <person name="Bonometti L."/>
            <person name="Westerberg I."/>
            <person name="Brannstrom I.O."/>
            <person name="Guillou S."/>
            <person name="Cros-Aarteil S."/>
            <person name="Calhoun S."/>
            <person name="Haridas S."/>
            <person name="Kuo A."/>
            <person name="Mondo S."/>
            <person name="Pangilinan J."/>
            <person name="Riley R."/>
            <person name="Labutti K."/>
            <person name="Andreopoulos B."/>
            <person name="Lipzen A."/>
            <person name="Chen C."/>
            <person name="Yanf M."/>
            <person name="Daum C."/>
            <person name="Ng V."/>
            <person name="Clum A."/>
            <person name="Ohm R."/>
            <person name="Martin F."/>
            <person name="Silar P."/>
            <person name="Natvig D."/>
            <person name="Lalanne C."/>
            <person name="Gautier V."/>
            <person name="Ament-Velasquez S.L."/>
            <person name="Kruys A."/>
            <person name="Hutchinson M.I."/>
            <person name="Powell A.J."/>
            <person name="Barry K."/>
            <person name="Miller A.N."/>
            <person name="Grigoriev I.V."/>
            <person name="Debuchy R."/>
            <person name="Gladieux P."/>
            <person name="Thoren M.H."/>
            <person name="Johannesson H."/>
        </authorList>
    </citation>
    <scope>NUCLEOTIDE SEQUENCE</scope>
    <source>
        <strain evidence="5">PSN293</strain>
    </source>
</reference>
<feature type="compositionally biased region" description="Low complexity" evidence="3">
    <location>
        <begin position="821"/>
        <end position="833"/>
    </location>
</feature>
<evidence type="ECO:0000259" key="4">
    <source>
        <dbReference type="Pfam" id="PF16987"/>
    </source>
</evidence>
<feature type="compositionally biased region" description="Pro residues" evidence="3">
    <location>
        <begin position="969"/>
        <end position="981"/>
    </location>
</feature>
<dbReference type="InterPro" id="IPR036546">
    <property type="entry name" value="MED15_KIX"/>
</dbReference>
<protein>
    <recommendedName>
        <fullName evidence="4">Mediator complex subunit 15 KIX domain-containing protein</fullName>
    </recommendedName>
</protein>
<feature type="compositionally biased region" description="Low complexity" evidence="3">
    <location>
        <begin position="296"/>
        <end position="306"/>
    </location>
</feature>
<feature type="region of interest" description="Disordered" evidence="3">
    <location>
        <begin position="1001"/>
        <end position="1104"/>
    </location>
</feature>
<feature type="region of interest" description="Disordered" evidence="3">
    <location>
        <begin position="286"/>
        <end position="370"/>
    </location>
</feature>
<dbReference type="GO" id="GO:0005634">
    <property type="term" value="C:nucleus"/>
    <property type="evidence" value="ECO:0007669"/>
    <property type="project" value="UniProtKB-SubCell"/>
</dbReference>
<feature type="region of interest" description="Disordered" evidence="3">
    <location>
        <begin position="1171"/>
        <end position="1252"/>
    </location>
</feature>
<feature type="compositionally biased region" description="Polar residues" evidence="3">
    <location>
        <begin position="802"/>
        <end position="820"/>
    </location>
</feature>
<feature type="compositionally biased region" description="Polar residues" evidence="3">
    <location>
        <begin position="1058"/>
        <end position="1070"/>
    </location>
</feature>
<gene>
    <name evidence="5" type="ORF">QBC37DRAFT_278755</name>
</gene>
<feature type="region of interest" description="Disordered" evidence="3">
    <location>
        <begin position="649"/>
        <end position="675"/>
    </location>
</feature>
<feature type="region of interest" description="Disordered" evidence="3">
    <location>
        <begin position="962"/>
        <end position="984"/>
    </location>
</feature>